<keyword evidence="1" id="KW-0812">Transmembrane</keyword>
<accession>A0A382KI54</accession>
<proteinExistence type="predicted"/>
<protein>
    <submittedName>
        <fullName evidence="2">Uncharacterized protein</fullName>
    </submittedName>
</protein>
<dbReference type="AlphaFoldDB" id="A0A382KI54"/>
<dbReference type="EMBL" id="UINC01080659">
    <property type="protein sequence ID" value="SVC23796.1"/>
    <property type="molecule type" value="Genomic_DNA"/>
</dbReference>
<gene>
    <name evidence="2" type="ORF">METZ01_LOCUS276650</name>
</gene>
<feature type="transmembrane region" description="Helical" evidence="1">
    <location>
        <begin position="26"/>
        <end position="45"/>
    </location>
</feature>
<evidence type="ECO:0000256" key="1">
    <source>
        <dbReference type="SAM" id="Phobius"/>
    </source>
</evidence>
<evidence type="ECO:0000313" key="2">
    <source>
        <dbReference type="EMBL" id="SVC23796.1"/>
    </source>
</evidence>
<organism evidence="2">
    <name type="scientific">marine metagenome</name>
    <dbReference type="NCBI Taxonomy" id="408172"/>
    <lineage>
        <taxon>unclassified sequences</taxon>
        <taxon>metagenomes</taxon>
        <taxon>ecological metagenomes</taxon>
    </lineage>
</organism>
<name>A0A382KI54_9ZZZZ</name>
<reference evidence="2" key="1">
    <citation type="submission" date="2018-05" db="EMBL/GenBank/DDBJ databases">
        <authorList>
            <person name="Lanie J.A."/>
            <person name="Ng W.-L."/>
            <person name="Kazmierczak K.M."/>
            <person name="Andrzejewski T.M."/>
            <person name="Davidsen T.M."/>
            <person name="Wayne K.J."/>
            <person name="Tettelin H."/>
            <person name="Glass J.I."/>
            <person name="Rusch D."/>
            <person name="Podicherti R."/>
            <person name="Tsui H.-C.T."/>
            <person name="Winkler M.E."/>
        </authorList>
    </citation>
    <scope>NUCLEOTIDE SEQUENCE</scope>
</reference>
<sequence>MAHGITSAGNSTICKLQNILRKIVSIRINILFIVIFSMTFFSELFKYRSR</sequence>
<keyword evidence="1" id="KW-0472">Membrane</keyword>
<keyword evidence="1" id="KW-1133">Transmembrane helix</keyword>